<feature type="compositionally biased region" description="Low complexity" evidence="1">
    <location>
        <begin position="307"/>
        <end position="333"/>
    </location>
</feature>
<evidence type="ECO:0000313" key="3">
    <source>
        <dbReference type="EMBL" id="ONK72682.1"/>
    </source>
</evidence>
<dbReference type="Proteomes" id="UP000243459">
    <property type="component" value="Chromosome 4"/>
</dbReference>
<keyword evidence="4" id="KW-1185">Reference proteome</keyword>
<dbReference type="OMA" id="KGLTRTW"/>
<protein>
    <recommendedName>
        <fullName evidence="2">DUF632 domain-containing protein</fullName>
    </recommendedName>
</protein>
<evidence type="ECO:0000259" key="2">
    <source>
        <dbReference type="Pfam" id="PF04782"/>
    </source>
</evidence>
<feature type="compositionally biased region" description="Low complexity" evidence="1">
    <location>
        <begin position="124"/>
        <end position="133"/>
    </location>
</feature>
<dbReference type="PANTHER" id="PTHR21450">
    <property type="entry name" value="PROTEIN ALTERED PHOSPHATE STARVATION RESPONSE 1"/>
    <property type="match status" value="1"/>
</dbReference>
<evidence type="ECO:0000256" key="1">
    <source>
        <dbReference type="SAM" id="MobiDB-lite"/>
    </source>
</evidence>
<evidence type="ECO:0000313" key="4">
    <source>
        <dbReference type="Proteomes" id="UP000243459"/>
    </source>
</evidence>
<dbReference type="PANTHER" id="PTHR21450:SF17">
    <property type="entry name" value="OS09G0542500 PROTEIN"/>
    <property type="match status" value="1"/>
</dbReference>
<reference evidence="4" key="1">
    <citation type="journal article" date="2017" name="Nat. Commun.">
        <title>The asparagus genome sheds light on the origin and evolution of a young Y chromosome.</title>
        <authorList>
            <person name="Harkess A."/>
            <person name="Zhou J."/>
            <person name="Xu C."/>
            <person name="Bowers J.E."/>
            <person name="Van der Hulst R."/>
            <person name="Ayyampalayam S."/>
            <person name="Mercati F."/>
            <person name="Riccardi P."/>
            <person name="McKain M.R."/>
            <person name="Kakrana A."/>
            <person name="Tang H."/>
            <person name="Ray J."/>
            <person name="Groenendijk J."/>
            <person name="Arikit S."/>
            <person name="Mathioni S.M."/>
            <person name="Nakano M."/>
            <person name="Shan H."/>
            <person name="Telgmann-Rauber A."/>
            <person name="Kanno A."/>
            <person name="Yue Z."/>
            <person name="Chen H."/>
            <person name="Li W."/>
            <person name="Chen Y."/>
            <person name="Xu X."/>
            <person name="Zhang Y."/>
            <person name="Luo S."/>
            <person name="Chen H."/>
            <person name="Gao J."/>
            <person name="Mao Z."/>
            <person name="Pires J.C."/>
            <person name="Luo M."/>
            <person name="Kudrna D."/>
            <person name="Wing R.A."/>
            <person name="Meyers B.C."/>
            <person name="Yi K."/>
            <person name="Kong H."/>
            <person name="Lavrijsen P."/>
            <person name="Sunseri F."/>
            <person name="Falavigna A."/>
            <person name="Ye Y."/>
            <person name="Leebens-Mack J.H."/>
            <person name="Chen G."/>
        </authorList>
    </citation>
    <scope>NUCLEOTIDE SEQUENCE [LARGE SCALE GENOMIC DNA]</scope>
    <source>
        <strain evidence="4">cv. DH0086</strain>
    </source>
</reference>
<sequence>MGNCTASKLIAPAAATFHEDAVALCHERKAPALKSPRRPRPAATPRRPHKAVRSLLCSAASRGAVRTFHRRAVALVSQTARPAVGPLPSCRRPTAQPPPGRLQAGLRRTPQLENAKIESLPAFSSSSSSSSSVSDEKNGEEMRCGYFYSGMSQMPPSPVKDFGWDFFNPFDGVRAAEEASMLAGLCRSSDEDLRVVREKEGIPELEEAEDELRDHQRTNIVSGIEVAKAKEEAEERKERRLTVTEPPEKQRELLDALRDVEDQFIRAYDCGKEVSKMLEINWVDQSCDLSEVKENSSKIIQAITWHRSPSSQSSSRRSYIASSSSSKDTSSVESKSDLFDDFGGMESGSHTQTLGRLYAWEKKLYEEVKAGENTRQAYEKKCLQLRNQQDSKGTDSHSVDKIRAAVRDLYTRIWVALRSVETISTRIQKVRDEELHPQLIELLQGLLRTWKIMLESHETQKQIMSEVKSFSCPAYGKFCSDSQRQVTVTLEGELKRWRSSFMAYVAAQREYVEALDGWLSKFFVPDVEYYSRCRSSSPSYNRLETPPLVIMCHDWANSTKKLPDKAVALAMKGFIKDIRVLWVRQGEEQQQKRKVDSLARELDKRVLAFQKAESKVLESKLSDLKPEPDVRDRMEYLTGRKELLDLFRKKLDAEKLKHHECVKETQRVTLDGFRGDLTRVFESLTEFSKDCLKLYDELLKNNDKTKEAIEMEGKPSCIGGSQVVSDAHKFCESNQHLISNLQW</sequence>
<organism evidence="3 4">
    <name type="scientific">Asparagus officinalis</name>
    <name type="common">Garden asparagus</name>
    <dbReference type="NCBI Taxonomy" id="4686"/>
    <lineage>
        <taxon>Eukaryota</taxon>
        <taxon>Viridiplantae</taxon>
        <taxon>Streptophyta</taxon>
        <taxon>Embryophyta</taxon>
        <taxon>Tracheophyta</taxon>
        <taxon>Spermatophyta</taxon>
        <taxon>Magnoliopsida</taxon>
        <taxon>Liliopsida</taxon>
        <taxon>Asparagales</taxon>
        <taxon>Asparagaceae</taxon>
        <taxon>Asparagoideae</taxon>
        <taxon>Asparagus</taxon>
    </lineage>
</organism>
<dbReference type="AlphaFoldDB" id="A0A5P1F3E3"/>
<feature type="compositionally biased region" description="Basic residues" evidence="1">
    <location>
        <begin position="35"/>
        <end position="52"/>
    </location>
</feature>
<dbReference type="InterPro" id="IPR006867">
    <property type="entry name" value="DUF632"/>
</dbReference>
<feature type="region of interest" description="Disordered" evidence="1">
    <location>
        <begin position="83"/>
        <end position="137"/>
    </location>
</feature>
<feature type="domain" description="DUF632" evidence="2">
    <location>
        <begin position="253"/>
        <end position="579"/>
    </location>
</feature>
<dbReference type="EMBL" id="CM007384">
    <property type="protein sequence ID" value="ONK72682.1"/>
    <property type="molecule type" value="Genomic_DNA"/>
</dbReference>
<proteinExistence type="predicted"/>
<feature type="region of interest" description="Disordered" evidence="1">
    <location>
        <begin position="30"/>
        <end position="52"/>
    </location>
</feature>
<gene>
    <name evidence="3" type="ORF">A4U43_C04F21990</name>
</gene>
<dbReference type="Gramene" id="ONK72682">
    <property type="protein sequence ID" value="ONK72682"/>
    <property type="gene ID" value="A4U43_C04F21990"/>
</dbReference>
<dbReference type="Pfam" id="PF04782">
    <property type="entry name" value="DUF632"/>
    <property type="match status" value="1"/>
</dbReference>
<name>A0A5P1F3E3_ASPOF</name>
<feature type="region of interest" description="Disordered" evidence="1">
    <location>
        <begin position="307"/>
        <end position="334"/>
    </location>
</feature>
<accession>A0A5P1F3E3</accession>